<dbReference type="KEGG" id="mca:MCA2954"/>
<dbReference type="SUPFAM" id="SSF52540">
    <property type="entry name" value="P-loop containing nucleoside triphosphate hydrolases"/>
    <property type="match status" value="1"/>
</dbReference>
<gene>
    <name evidence="2" type="ordered locus">MCA2954</name>
</gene>
<evidence type="ECO:0000259" key="1">
    <source>
        <dbReference type="Pfam" id="PF13401"/>
    </source>
</evidence>
<reference evidence="2 3" key="1">
    <citation type="journal article" date="2004" name="PLoS Biol.">
        <title>Genomic insights into methanotrophy: the complete genome sequence of Methylococcus capsulatus (Bath).</title>
        <authorList>
            <person name="Ward N.L."/>
            <person name="Larsen O."/>
            <person name="Sakwa J."/>
            <person name="Bruseth L."/>
            <person name="Khouri H.M."/>
            <person name="Durkin A.S."/>
            <person name="Dimitrov G."/>
            <person name="Jiang L."/>
            <person name="Scanlan D."/>
            <person name="Kang K.H."/>
            <person name="Lewis M.R."/>
            <person name="Nelson K.E."/>
            <person name="Methe B.A."/>
            <person name="Wu M."/>
            <person name="Heidelberg J.F."/>
            <person name="Paulsen I.T."/>
            <person name="Fouts D.E."/>
            <person name="Ravel J."/>
            <person name="Tettelin H."/>
            <person name="Ren Q."/>
            <person name="Read T.D."/>
            <person name="DeBoy R.T."/>
            <person name="Seshadri R."/>
            <person name="Salzberg S.L."/>
            <person name="Jensen H.B."/>
            <person name="Birkeland N.K."/>
            <person name="Nelson W.C."/>
            <person name="Dodson R.J."/>
            <person name="Grindhaug S.H."/>
            <person name="Holt I.E."/>
            <person name="Eidhammer I."/>
            <person name="Jonasen I."/>
            <person name="Vanaken S."/>
            <person name="Utterback T.R."/>
            <person name="Feldblyum T.V."/>
            <person name="Fraser C.M."/>
            <person name="Lillehaug J.R."/>
            <person name="Eisen J.A."/>
        </authorList>
    </citation>
    <scope>NUCLEOTIDE SEQUENCE [LARGE SCALE GENOMIC DNA]</scope>
    <source>
        <strain evidence="3">ATCC 33009 / NCIMB 11132 / Bath</strain>
    </source>
</reference>
<sequence>MALAMGRSMHQSGLVVLHGPSGYGKSMAAAWVKARSRAYYLQLDDFTRSRKVLLKRLGKALGMQLAKSATVDEMADAVMAQLEQSGRPLIIDEADYLETFKLVDSIRSIYEGSKAAILLIGEEALPFKLKEWERFDGRILDRFPAQPVSLPDARELAGLYCPGKVMGEDLLERLVEVAKGSVRRVSTNLERMYEEALANGWDRIDLATWGNRPIHTGEAPRRG</sequence>
<dbReference type="AlphaFoldDB" id="Q602V5"/>
<dbReference type="Proteomes" id="UP000006821">
    <property type="component" value="Chromosome"/>
</dbReference>
<dbReference type="HOGENOM" id="CLU_099028_0_0_6"/>
<dbReference type="Pfam" id="PF13401">
    <property type="entry name" value="AAA_22"/>
    <property type="match status" value="1"/>
</dbReference>
<dbReference type="GO" id="GO:0016887">
    <property type="term" value="F:ATP hydrolysis activity"/>
    <property type="evidence" value="ECO:0007669"/>
    <property type="project" value="InterPro"/>
</dbReference>
<dbReference type="InterPro" id="IPR049945">
    <property type="entry name" value="AAA_22"/>
</dbReference>
<protein>
    <submittedName>
        <fullName evidence="2">Prophage MuMc02, transposition protein B</fullName>
    </submittedName>
</protein>
<dbReference type="eggNOG" id="COG2842">
    <property type="taxonomic scope" value="Bacteria"/>
</dbReference>
<dbReference type="EMBL" id="AE017282">
    <property type="protein sequence ID" value="AAU90938.1"/>
    <property type="molecule type" value="Genomic_DNA"/>
</dbReference>
<dbReference type="STRING" id="243233.MCA2954"/>
<dbReference type="PANTHER" id="PTHR35894:SF5">
    <property type="entry name" value="MU-LIKE PROPHAGE FLUMU DNA TRANSPOSITION PROTEIN B"/>
    <property type="match status" value="1"/>
</dbReference>
<dbReference type="Gene3D" id="3.40.50.300">
    <property type="entry name" value="P-loop containing nucleotide triphosphate hydrolases"/>
    <property type="match status" value="1"/>
</dbReference>
<dbReference type="InterPro" id="IPR027417">
    <property type="entry name" value="P-loop_NTPase"/>
</dbReference>
<accession>Q602V5</accession>
<dbReference type="InterPro" id="IPR052026">
    <property type="entry name" value="ExeA_AAA_ATPase_DNA-bind"/>
</dbReference>
<evidence type="ECO:0000313" key="3">
    <source>
        <dbReference type="Proteomes" id="UP000006821"/>
    </source>
</evidence>
<evidence type="ECO:0000313" key="2">
    <source>
        <dbReference type="EMBL" id="AAU90938.1"/>
    </source>
</evidence>
<organism evidence="2 3">
    <name type="scientific">Methylococcus capsulatus (strain ATCC 33009 / NCIMB 11132 / Bath)</name>
    <dbReference type="NCBI Taxonomy" id="243233"/>
    <lineage>
        <taxon>Bacteria</taxon>
        <taxon>Pseudomonadati</taxon>
        <taxon>Pseudomonadota</taxon>
        <taxon>Gammaproteobacteria</taxon>
        <taxon>Methylococcales</taxon>
        <taxon>Methylococcaceae</taxon>
        <taxon>Methylococcus</taxon>
    </lineage>
</organism>
<feature type="domain" description="ORC1/DEAH AAA+ ATPase" evidence="1">
    <location>
        <begin position="11"/>
        <end position="125"/>
    </location>
</feature>
<name>Q602V5_METCA</name>
<proteinExistence type="predicted"/>
<dbReference type="PANTHER" id="PTHR35894">
    <property type="entry name" value="GENERAL SECRETION PATHWAY PROTEIN A-RELATED"/>
    <property type="match status" value="1"/>
</dbReference>